<dbReference type="OrthoDB" id="3215907at2759"/>
<dbReference type="AlphaFoldDB" id="A0A6A4IHF7"/>
<evidence type="ECO:0000256" key="1">
    <source>
        <dbReference type="SAM" id="MobiDB-lite"/>
    </source>
</evidence>
<dbReference type="Proteomes" id="UP000799118">
    <property type="component" value="Unassembled WGS sequence"/>
</dbReference>
<dbReference type="EMBL" id="ML769393">
    <property type="protein sequence ID" value="KAE9408025.1"/>
    <property type="molecule type" value="Genomic_DNA"/>
</dbReference>
<gene>
    <name evidence="2" type="ORF">BT96DRAFT_986246</name>
</gene>
<feature type="compositionally biased region" description="Low complexity" evidence="1">
    <location>
        <begin position="189"/>
        <end position="202"/>
    </location>
</feature>
<feature type="compositionally biased region" description="Low complexity" evidence="1">
    <location>
        <begin position="244"/>
        <end position="256"/>
    </location>
</feature>
<sequence>MSSSHQIPPTTNVLSHSQRVRIMRSTRKLGEMLGTTPFINGSERPAALPVRSSSLQRSSSLRLSQKKGKKPLPRPLVLSLHALPASPKVPAGPTTPLSPTTNMPSFSAYHDDREGNDLQIRRKRIAKLKRTLGDDVPVARILEQQNISPELVFESRPRPSRPRSCSVDAGAFAATFQVNVVSPTEPTFQHPQSPVRSSSQQVPPKPRTLASRLRQRHVHTSSLGLEGLHLQQVTVEEPVRKSTDSAWSMSSSTSSKSNKETYRKQAGWSGEWNREDLQDVMNRLRGLKAA</sequence>
<feature type="compositionally biased region" description="Polar residues" evidence="1">
    <location>
        <begin position="95"/>
        <end position="105"/>
    </location>
</feature>
<name>A0A6A4IHF7_9AGAR</name>
<evidence type="ECO:0000313" key="2">
    <source>
        <dbReference type="EMBL" id="KAE9408025.1"/>
    </source>
</evidence>
<evidence type="ECO:0000313" key="3">
    <source>
        <dbReference type="Proteomes" id="UP000799118"/>
    </source>
</evidence>
<feature type="region of interest" description="Disordered" evidence="1">
    <location>
        <begin position="184"/>
        <end position="216"/>
    </location>
</feature>
<accession>A0A6A4IHF7</accession>
<feature type="region of interest" description="Disordered" evidence="1">
    <location>
        <begin position="235"/>
        <end position="274"/>
    </location>
</feature>
<organism evidence="2 3">
    <name type="scientific">Gymnopus androsaceus JB14</name>
    <dbReference type="NCBI Taxonomy" id="1447944"/>
    <lineage>
        <taxon>Eukaryota</taxon>
        <taxon>Fungi</taxon>
        <taxon>Dikarya</taxon>
        <taxon>Basidiomycota</taxon>
        <taxon>Agaricomycotina</taxon>
        <taxon>Agaricomycetes</taxon>
        <taxon>Agaricomycetidae</taxon>
        <taxon>Agaricales</taxon>
        <taxon>Marasmiineae</taxon>
        <taxon>Omphalotaceae</taxon>
        <taxon>Gymnopus</taxon>
    </lineage>
</organism>
<keyword evidence="3" id="KW-1185">Reference proteome</keyword>
<protein>
    <submittedName>
        <fullName evidence="2">Uncharacterized protein</fullName>
    </submittedName>
</protein>
<proteinExistence type="predicted"/>
<reference evidence="2" key="1">
    <citation type="journal article" date="2019" name="Environ. Microbiol.">
        <title>Fungal ecological strategies reflected in gene transcription - a case study of two litter decomposers.</title>
        <authorList>
            <person name="Barbi F."/>
            <person name="Kohler A."/>
            <person name="Barry K."/>
            <person name="Baskaran P."/>
            <person name="Daum C."/>
            <person name="Fauchery L."/>
            <person name="Ihrmark K."/>
            <person name="Kuo A."/>
            <person name="LaButti K."/>
            <person name="Lipzen A."/>
            <person name="Morin E."/>
            <person name="Grigoriev I.V."/>
            <person name="Henrissat B."/>
            <person name="Lindahl B."/>
            <person name="Martin F."/>
        </authorList>
    </citation>
    <scope>NUCLEOTIDE SEQUENCE</scope>
    <source>
        <strain evidence="2">JB14</strain>
    </source>
</reference>
<feature type="region of interest" description="Disordered" evidence="1">
    <location>
        <begin position="33"/>
        <end position="111"/>
    </location>
</feature>
<feature type="compositionally biased region" description="Low complexity" evidence="1">
    <location>
        <begin position="51"/>
        <end position="63"/>
    </location>
</feature>